<dbReference type="SUPFAM" id="SSF49265">
    <property type="entry name" value="Fibronectin type III"/>
    <property type="match status" value="1"/>
</dbReference>
<feature type="domain" description="Ig-like" evidence="8">
    <location>
        <begin position="217"/>
        <end position="311"/>
    </location>
</feature>
<keyword evidence="11" id="KW-1185">Reference proteome</keyword>
<dbReference type="InterPro" id="IPR036179">
    <property type="entry name" value="Ig-like_dom_sf"/>
</dbReference>
<evidence type="ECO:0000313" key="10">
    <source>
        <dbReference type="EMBL" id="KAK0396358.1"/>
    </source>
</evidence>
<proteinExistence type="predicted"/>
<dbReference type="PANTHER" id="PTHR11640">
    <property type="entry name" value="NEPHRIN"/>
    <property type="match status" value="1"/>
</dbReference>
<feature type="domain" description="Ig-like" evidence="8">
    <location>
        <begin position="95"/>
        <end position="208"/>
    </location>
</feature>
<evidence type="ECO:0000256" key="6">
    <source>
        <dbReference type="SAM" id="MobiDB-lite"/>
    </source>
</evidence>
<evidence type="ECO:0000259" key="8">
    <source>
        <dbReference type="PROSITE" id="PS50835"/>
    </source>
</evidence>
<evidence type="ECO:0000313" key="11">
    <source>
        <dbReference type="Proteomes" id="UP001175271"/>
    </source>
</evidence>
<dbReference type="PROSITE" id="PS50853">
    <property type="entry name" value="FN3"/>
    <property type="match status" value="1"/>
</dbReference>
<feature type="transmembrane region" description="Helical" evidence="7">
    <location>
        <begin position="1023"/>
        <end position="1048"/>
    </location>
</feature>
<dbReference type="GO" id="GO:0098609">
    <property type="term" value="P:cell-cell adhesion"/>
    <property type="evidence" value="ECO:0007669"/>
    <property type="project" value="TreeGrafter"/>
</dbReference>
<feature type="domain" description="Ig-like" evidence="8">
    <location>
        <begin position="591"/>
        <end position="694"/>
    </location>
</feature>
<dbReference type="Pfam" id="PF13895">
    <property type="entry name" value="Ig_2"/>
    <property type="match status" value="1"/>
</dbReference>
<evidence type="ECO:0000256" key="2">
    <source>
        <dbReference type="ARBA" id="ARBA00023136"/>
    </source>
</evidence>
<keyword evidence="7" id="KW-1133">Transmembrane helix</keyword>
<dbReference type="InterPro" id="IPR051275">
    <property type="entry name" value="Cell_adhesion_signaling"/>
</dbReference>
<feature type="region of interest" description="Disordered" evidence="6">
    <location>
        <begin position="735"/>
        <end position="754"/>
    </location>
</feature>
<dbReference type="SMART" id="SM00409">
    <property type="entry name" value="IG"/>
    <property type="match status" value="6"/>
</dbReference>
<dbReference type="GO" id="GO:0005886">
    <property type="term" value="C:plasma membrane"/>
    <property type="evidence" value="ECO:0007669"/>
    <property type="project" value="TreeGrafter"/>
</dbReference>
<feature type="compositionally biased region" description="Polar residues" evidence="6">
    <location>
        <begin position="1112"/>
        <end position="1128"/>
    </location>
</feature>
<evidence type="ECO:0000256" key="1">
    <source>
        <dbReference type="ARBA" id="ARBA00004479"/>
    </source>
</evidence>
<feature type="compositionally biased region" description="Basic and acidic residues" evidence="6">
    <location>
        <begin position="1174"/>
        <end position="1192"/>
    </location>
</feature>
<evidence type="ECO:0000256" key="4">
    <source>
        <dbReference type="ARBA" id="ARBA00023180"/>
    </source>
</evidence>
<dbReference type="GO" id="GO:0050839">
    <property type="term" value="F:cell adhesion molecule binding"/>
    <property type="evidence" value="ECO:0007669"/>
    <property type="project" value="TreeGrafter"/>
</dbReference>
<feature type="region of interest" description="Disordered" evidence="6">
    <location>
        <begin position="1173"/>
        <end position="1199"/>
    </location>
</feature>
<dbReference type="Proteomes" id="UP001175271">
    <property type="component" value="Unassembled WGS sequence"/>
</dbReference>
<sequence length="1212" mass="134314">MFPRAQGVRAVFVRASSRMCHGYRDICMQQHVFPRYSVRKVPAKVRAQSNSAVHIAHLRVKVGGRRRLCRLEIAYHLSTRYTHICLSERSNETLPNYDDVPFTSQPQEEPYYVASGEEGPLLLCSFGEEYRDRKRYEHFWSRVIGSPRFITRNGQSFMSDDYTLVEDISSGTYNLKVKSVSFEKDNGKFFCSILDKESGKQKETRPANIVVVVPPGPPVITSQPEQPVKENDLVTFECHSTGGNPEPQFNWVFENGTSLPEAWYQLRSSSNHAGTTSSLLQWRVDANENGAFVICEIWNKALPSGEKKTVTSNRLNVLYPPRVHAGPASPYFVEEGERAELRCEAEGNPEPSRYEWIHVPTGESHSGAVWSFIAEKRLHGDFRCVAANSLDKSTSKLTVDVLYSPVVTVNYNATPAEGENVKVECSFDANPRPDSISWSGPNGFSQSGSVLHISSVNRSQSGNYTCSVVNSLPVYSSSIPVTRTGRASTFVNVRYLPGNAIISSQTPYVKVNERISLSCSTDDEGSPKASYKWIVPFNVQSGMGSNHALHLPQLVIDNATLEHSGIYKCIPYNDLGYGVEANFRVLIVEPPKIIRSTRPSSTFKSGDAVSLTCEATGYPAPRIIWKKDGIDLTGDQEFGIHWETTTIISPSSCEFCSKNVTSSLRFSAVWSDKGNYSCIAVDDTSGMTDERSAVIAISHAPKILNSIYSGHSLAASEIGSTTRLSCRVSARPEPTISWSRGTEQNNPQPNSQTSTVYGSIDEYESILQIENTEQSDLGEYICRATNGNGPTAEVSILLGEKRAPAAPENVRIIKKDTSWMMLGWQPGFDGGAEQHFELEYRLVNYRDGFADPAFFLLYASNTSKSLSLDTNALSLTESPFQTFLSHNLTGLLPLTRVQYRLRAVTAIGRSEWTPLTEDFTVDVEVSNSFAKPLIVHYNRNDQSITVEPTNVTTSCLMVYSGRKKNAETPVQWSSIDCFETTNDKIKNLGTAQYYMVRSCIRRTPFLCSAGSEIYVDNVTTASLLTYVIAAAAAVVSVVLICGCFFFLLRNRNSCMSSSKGNVSSSPIHRDSIAGSKVEHLSMPKPDTKNTIIHGSQTDSGVFTLRSAQDYSGKTMTSVDPSTETWSPHTESEHGYDFQNENFIQHSPVGYLDVMAQMPDIGFHDQEIGYYLPDHSFDHPRAPRTSADEHTDSDSASFSVDGSSRRVIKEIIV</sequence>
<dbReference type="Pfam" id="PF13927">
    <property type="entry name" value="Ig_3"/>
    <property type="match status" value="5"/>
</dbReference>
<dbReference type="InterPro" id="IPR003961">
    <property type="entry name" value="FN3_dom"/>
</dbReference>
<dbReference type="Pfam" id="PF24665">
    <property type="entry name" value="DUF7652"/>
    <property type="match status" value="1"/>
</dbReference>
<feature type="domain" description="Fibronectin type-III" evidence="9">
    <location>
        <begin position="806"/>
        <end position="924"/>
    </location>
</feature>
<dbReference type="SMART" id="SM00408">
    <property type="entry name" value="IGc2"/>
    <property type="match status" value="6"/>
</dbReference>
<comment type="caution">
    <text evidence="10">The sequence shown here is derived from an EMBL/GenBank/DDBJ whole genome shotgun (WGS) entry which is preliminary data.</text>
</comment>
<dbReference type="PANTHER" id="PTHR11640:SF158">
    <property type="entry name" value="V-SET AND IMMUNOGLOBULIN DOMAIN-CONTAINING PROTEIN 10-LIKE 2"/>
    <property type="match status" value="1"/>
</dbReference>
<evidence type="ECO:0000256" key="3">
    <source>
        <dbReference type="ARBA" id="ARBA00023157"/>
    </source>
</evidence>
<gene>
    <name evidence="10" type="ORF">QR680_001686</name>
</gene>
<keyword evidence="7" id="KW-0812">Transmembrane</keyword>
<dbReference type="InterPro" id="IPR056069">
    <property type="entry name" value="DUF7652"/>
</dbReference>
<dbReference type="PROSITE" id="PS50835">
    <property type="entry name" value="IG_LIKE"/>
    <property type="match status" value="6"/>
</dbReference>
<keyword evidence="4" id="KW-0325">Glycoprotein</keyword>
<dbReference type="InterPro" id="IPR003599">
    <property type="entry name" value="Ig_sub"/>
</dbReference>
<dbReference type="SUPFAM" id="SSF48726">
    <property type="entry name" value="Immunoglobulin"/>
    <property type="match status" value="5"/>
</dbReference>
<dbReference type="InterPro" id="IPR003598">
    <property type="entry name" value="Ig_sub2"/>
</dbReference>
<dbReference type="CDD" id="cd00096">
    <property type="entry name" value="Ig"/>
    <property type="match status" value="2"/>
</dbReference>
<feature type="domain" description="Ig-like" evidence="8">
    <location>
        <begin position="321"/>
        <end position="482"/>
    </location>
</feature>
<dbReference type="EMBL" id="JAUCMV010000005">
    <property type="protein sequence ID" value="KAK0396358.1"/>
    <property type="molecule type" value="Genomic_DNA"/>
</dbReference>
<evidence type="ECO:0000256" key="7">
    <source>
        <dbReference type="SAM" id="Phobius"/>
    </source>
</evidence>
<evidence type="ECO:0000256" key="5">
    <source>
        <dbReference type="ARBA" id="ARBA00023319"/>
    </source>
</evidence>
<comment type="subcellular location">
    <subcellularLocation>
        <location evidence="1">Membrane</location>
        <topology evidence="1">Single-pass type I membrane protein</topology>
    </subcellularLocation>
</comment>
<feature type="domain" description="Ig-like" evidence="8">
    <location>
        <begin position="497"/>
        <end position="569"/>
    </location>
</feature>
<dbReference type="CDD" id="cd00063">
    <property type="entry name" value="FN3"/>
    <property type="match status" value="1"/>
</dbReference>
<dbReference type="Gene3D" id="2.60.40.10">
    <property type="entry name" value="Immunoglobulins"/>
    <property type="match status" value="8"/>
</dbReference>
<accession>A0AA39H111</accession>
<dbReference type="AlphaFoldDB" id="A0AA39H111"/>
<dbReference type="InterPro" id="IPR007110">
    <property type="entry name" value="Ig-like_dom"/>
</dbReference>
<feature type="compositionally biased region" description="Polar residues" evidence="6">
    <location>
        <begin position="736"/>
        <end position="754"/>
    </location>
</feature>
<dbReference type="InterPro" id="IPR036116">
    <property type="entry name" value="FN3_sf"/>
</dbReference>
<keyword evidence="2 7" id="KW-0472">Membrane</keyword>
<name>A0AA39H111_9BILA</name>
<dbReference type="InterPro" id="IPR013783">
    <property type="entry name" value="Ig-like_fold"/>
</dbReference>
<organism evidence="10 11">
    <name type="scientific">Steinernema hermaphroditum</name>
    <dbReference type="NCBI Taxonomy" id="289476"/>
    <lineage>
        <taxon>Eukaryota</taxon>
        <taxon>Metazoa</taxon>
        <taxon>Ecdysozoa</taxon>
        <taxon>Nematoda</taxon>
        <taxon>Chromadorea</taxon>
        <taxon>Rhabditida</taxon>
        <taxon>Tylenchina</taxon>
        <taxon>Panagrolaimomorpha</taxon>
        <taxon>Strongyloidoidea</taxon>
        <taxon>Steinernematidae</taxon>
        <taxon>Steinernema</taxon>
    </lineage>
</organism>
<feature type="region of interest" description="Disordered" evidence="6">
    <location>
        <begin position="1112"/>
        <end position="1133"/>
    </location>
</feature>
<keyword evidence="5" id="KW-0393">Immunoglobulin domain</keyword>
<evidence type="ECO:0000259" key="9">
    <source>
        <dbReference type="PROSITE" id="PS50853"/>
    </source>
</evidence>
<dbReference type="SMART" id="SM00060">
    <property type="entry name" value="FN3"/>
    <property type="match status" value="1"/>
</dbReference>
<reference evidence="10" key="1">
    <citation type="submission" date="2023-06" db="EMBL/GenBank/DDBJ databases">
        <title>Genomic analysis of the entomopathogenic nematode Steinernema hermaphroditum.</title>
        <authorList>
            <person name="Schwarz E.M."/>
            <person name="Heppert J.K."/>
            <person name="Baniya A."/>
            <person name="Schwartz H.T."/>
            <person name="Tan C.-H."/>
            <person name="Antoshechkin I."/>
            <person name="Sternberg P.W."/>
            <person name="Goodrich-Blair H."/>
            <person name="Dillman A.R."/>
        </authorList>
    </citation>
    <scope>NUCLEOTIDE SEQUENCE</scope>
    <source>
        <strain evidence="10">PS9179</strain>
        <tissue evidence="10">Whole animal</tissue>
    </source>
</reference>
<protein>
    <submittedName>
        <fullName evidence="10">Uncharacterized protein</fullName>
    </submittedName>
</protein>
<dbReference type="GO" id="GO:0005911">
    <property type="term" value="C:cell-cell junction"/>
    <property type="evidence" value="ECO:0007669"/>
    <property type="project" value="TreeGrafter"/>
</dbReference>
<keyword evidence="3" id="KW-1015">Disulfide bond</keyword>
<feature type="domain" description="Ig-like" evidence="8">
    <location>
        <begin position="701"/>
        <end position="795"/>
    </location>
</feature>